<evidence type="ECO:0000313" key="12">
    <source>
        <dbReference type="EMBL" id="KAG7194511.1"/>
    </source>
</evidence>
<dbReference type="Proteomes" id="UP000790833">
    <property type="component" value="Unassembled WGS sequence"/>
</dbReference>
<dbReference type="OrthoDB" id="25761at2759"/>
<dbReference type="PROSITE" id="PS50103">
    <property type="entry name" value="ZF_C3H1"/>
    <property type="match status" value="1"/>
</dbReference>
<keyword evidence="5 7" id="KW-0863">Zinc-finger</keyword>
<comment type="caution">
    <text evidence="12">The sequence shown here is derived from an EMBL/GenBank/DDBJ whole genome shotgun (WGS) entry which is preliminary data.</text>
</comment>
<evidence type="ECO:0000256" key="3">
    <source>
        <dbReference type="ARBA" id="ARBA00020647"/>
    </source>
</evidence>
<feature type="zinc finger region" description="C3H1-type" evidence="7">
    <location>
        <begin position="110"/>
        <end position="138"/>
    </location>
</feature>
<feature type="domain" description="C3H1-type" evidence="11">
    <location>
        <begin position="110"/>
        <end position="138"/>
    </location>
</feature>
<comment type="function">
    <text evidence="1 8">Involved in pre-mRNA splicing.</text>
</comment>
<proteinExistence type="inferred from homology"/>
<dbReference type="GO" id="GO:0003677">
    <property type="term" value="F:DNA binding"/>
    <property type="evidence" value="ECO:0007669"/>
    <property type="project" value="UniProtKB-UniRule"/>
</dbReference>
<feature type="region of interest" description="Disordered" evidence="9">
    <location>
        <begin position="1"/>
        <end position="98"/>
    </location>
</feature>
<accession>A0A9P7VBK0</accession>
<dbReference type="Gene3D" id="3.30.40.10">
    <property type="entry name" value="Zinc/RING finger domain, C3HC4 (zinc finger)"/>
    <property type="match status" value="1"/>
</dbReference>
<comment type="subunit">
    <text evidence="8">Associated with the spliceosome.</text>
</comment>
<dbReference type="CDD" id="cd16539">
    <property type="entry name" value="RING-HC_RNF113A_B"/>
    <property type="match status" value="1"/>
</dbReference>
<feature type="compositionally biased region" description="Basic and acidic residues" evidence="9">
    <location>
        <begin position="21"/>
        <end position="58"/>
    </location>
</feature>
<dbReference type="InterPro" id="IPR000571">
    <property type="entry name" value="Znf_CCCH"/>
</dbReference>
<dbReference type="GO" id="GO:0005684">
    <property type="term" value="C:U2-type spliceosomal complex"/>
    <property type="evidence" value="ECO:0007669"/>
    <property type="project" value="TreeGrafter"/>
</dbReference>
<comment type="similarity">
    <text evidence="2 8">Belongs to the CWC24 family.</text>
</comment>
<evidence type="ECO:0000256" key="2">
    <source>
        <dbReference type="ARBA" id="ARBA00009161"/>
    </source>
</evidence>
<name>A0A9P7VBK0_9ASCO</name>
<dbReference type="PROSITE" id="PS50089">
    <property type="entry name" value="ZF_RING_2"/>
    <property type="match status" value="1"/>
</dbReference>
<dbReference type="GO" id="GO:0006397">
    <property type="term" value="P:mRNA processing"/>
    <property type="evidence" value="ECO:0007669"/>
    <property type="project" value="UniProtKB-KW"/>
</dbReference>
<keyword evidence="4 7" id="KW-0479">Metal-binding</keyword>
<dbReference type="PANTHER" id="PTHR12930:SF0">
    <property type="entry name" value="RING FINGER PROTEIN 113B"/>
    <property type="match status" value="1"/>
</dbReference>
<sequence length="225" mass="25658">MVEKRGFKKRKQLGKGKRHKELANDDHKDPEKEDYLESENHDLEDVTKDAIKDAHNDDKDTDPDAQLVKKRKPNGPSNISSFSSDSPGPEMLALTNAHGPKNIRTTTITDFQPDVCKDFLQTGYCGYGDTCKFIHVRNESTQKKPVRRDWEISTSKPSSEGDIGGKELPFKCAVCKKDYDQPVETKCSHVFCKKCFMDRYKKGKTRCYICQEETNGIISPYKVDK</sequence>
<feature type="compositionally biased region" description="Basic residues" evidence="9">
    <location>
        <begin position="1"/>
        <end position="20"/>
    </location>
</feature>
<keyword evidence="6 7" id="KW-0862">Zinc</keyword>
<protein>
    <recommendedName>
        <fullName evidence="3 8">Pre-mRNA-splicing factor CWC24</fullName>
    </recommendedName>
</protein>
<keyword evidence="8" id="KW-0508">mRNA splicing</keyword>
<dbReference type="Gene3D" id="4.10.1000.10">
    <property type="entry name" value="Zinc finger, CCCH-type"/>
    <property type="match status" value="1"/>
</dbReference>
<dbReference type="Pfam" id="PF13445">
    <property type="entry name" value="zf-RING_UBOX"/>
    <property type="match status" value="1"/>
</dbReference>
<evidence type="ECO:0000256" key="5">
    <source>
        <dbReference type="ARBA" id="ARBA00022771"/>
    </source>
</evidence>
<dbReference type="SMART" id="SM00184">
    <property type="entry name" value="RING"/>
    <property type="match status" value="1"/>
</dbReference>
<dbReference type="SUPFAM" id="SSF90229">
    <property type="entry name" value="CCCH zinc finger"/>
    <property type="match status" value="1"/>
</dbReference>
<evidence type="ECO:0000259" key="10">
    <source>
        <dbReference type="PROSITE" id="PS50089"/>
    </source>
</evidence>
<dbReference type="InterPro" id="IPR036855">
    <property type="entry name" value="Znf_CCCH_sf"/>
</dbReference>
<keyword evidence="8" id="KW-0747">Spliceosome</keyword>
<dbReference type="GeneID" id="66118100"/>
<dbReference type="GO" id="GO:0034247">
    <property type="term" value="P:snoRNA splicing"/>
    <property type="evidence" value="ECO:0007669"/>
    <property type="project" value="TreeGrafter"/>
</dbReference>
<evidence type="ECO:0000256" key="8">
    <source>
        <dbReference type="RuleBase" id="RU367110"/>
    </source>
</evidence>
<dbReference type="GO" id="GO:0008270">
    <property type="term" value="F:zinc ion binding"/>
    <property type="evidence" value="ECO:0007669"/>
    <property type="project" value="UniProtKB-KW"/>
</dbReference>
<dbReference type="InterPro" id="IPR001841">
    <property type="entry name" value="Znf_RING"/>
</dbReference>
<evidence type="ECO:0000313" key="13">
    <source>
        <dbReference type="Proteomes" id="UP000790833"/>
    </source>
</evidence>
<evidence type="ECO:0000259" key="11">
    <source>
        <dbReference type="PROSITE" id="PS50103"/>
    </source>
</evidence>
<comment type="subcellular location">
    <subcellularLocation>
        <location evidence="8">Nucleus</location>
    </subcellularLocation>
</comment>
<dbReference type="InterPro" id="IPR013083">
    <property type="entry name" value="Znf_RING/FYVE/PHD"/>
</dbReference>
<gene>
    <name evidence="12" type="primary">CWC24</name>
    <name evidence="12" type="ORF">KQ657_004726</name>
</gene>
<dbReference type="InterPro" id="IPR039971">
    <property type="entry name" value="CWC24-like"/>
</dbReference>
<dbReference type="RefSeq" id="XP_043050058.1">
    <property type="nucleotide sequence ID" value="XM_043195392.1"/>
</dbReference>
<evidence type="ECO:0000256" key="7">
    <source>
        <dbReference type="PROSITE-ProRule" id="PRU00723"/>
    </source>
</evidence>
<evidence type="ECO:0000256" key="4">
    <source>
        <dbReference type="ARBA" id="ARBA00022723"/>
    </source>
</evidence>
<keyword evidence="8" id="KW-0238">DNA-binding</keyword>
<keyword evidence="8" id="KW-0507">mRNA processing</keyword>
<reference evidence="12" key="1">
    <citation type="submission" date="2021-03" db="EMBL/GenBank/DDBJ databases">
        <authorList>
            <person name="Palmer J.M."/>
        </authorList>
    </citation>
    <scope>NUCLEOTIDE SEQUENCE</scope>
    <source>
        <strain evidence="12">ARV_011</strain>
    </source>
</reference>
<dbReference type="SUPFAM" id="SSF57850">
    <property type="entry name" value="RING/U-box"/>
    <property type="match status" value="1"/>
</dbReference>
<keyword evidence="13" id="KW-1185">Reference proteome</keyword>
<evidence type="ECO:0000256" key="1">
    <source>
        <dbReference type="ARBA" id="ARBA00003777"/>
    </source>
</evidence>
<organism evidence="12 13">
    <name type="scientific">Scheffersomyces spartinae</name>
    <dbReference type="NCBI Taxonomy" id="45513"/>
    <lineage>
        <taxon>Eukaryota</taxon>
        <taxon>Fungi</taxon>
        <taxon>Dikarya</taxon>
        <taxon>Ascomycota</taxon>
        <taxon>Saccharomycotina</taxon>
        <taxon>Pichiomycetes</taxon>
        <taxon>Debaryomycetaceae</taxon>
        <taxon>Scheffersomyces</taxon>
    </lineage>
</organism>
<dbReference type="Pfam" id="PF00642">
    <property type="entry name" value="zf-CCCH"/>
    <property type="match status" value="1"/>
</dbReference>
<keyword evidence="8" id="KW-0539">Nucleus</keyword>
<evidence type="ECO:0000256" key="6">
    <source>
        <dbReference type="ARBA" id="ARBA00022833"/>
    </source>
</evidence>
<dbReference type="InterPro" id="IPR027370">
    <property type="entry name" value="Znf-RING_euk"/>
</dbReference>
<evidence type="ECO:0000256" key="9">
    <source>
        <dbReference type="SAM" id="MobiDB-lite"/>
    </source>
</evidence>
<dbReference type="SMART" id="SM00356">
    <property type="entry name" value="ZnF_C3H1"/>
    <property type="match status" value="1"/>
</dbReference>
<dbReference type="EMBL" id="JAHMUF010000007">
    <property type="protein sequence ID" value="KAG7194511.1"/>
    <property type="molecule type" value="Genomic_DNA"/>
</dbReference>
<feature type="compositionally biased region" description="Low complexity" evidence="9">
    <location>
        <begin position="74"/>
        <end position="89"/>
    </location>
</feature>
<dbReference type="PANTHER" id="PTHR12930">
    <property type="entry name" value="ZINC FINGER PROTEIN 183"/>
    <property type="match status" value="1"/>
</dbReference>
<dbReference type="AlphaFoldDB" id="A0A9P7VBK0"/>
<feature type="domain" description="RING-type" evidence="10">
    <location>
        <begin position="172"/>
        <end position="211"/>
    </location>
</feature>